<evidence type="ECO:0000313" key="1">
    <source>
        <dbReference type="EMBL" id="KAL2635609.1"/>
    </source>
</evidence>
<organism evidence="1 2">
    <name type="scientific">Riccia fluitans</name>
    <dbReference type="NCBI Taxonomy" id="41844"/>
    <lineage>
        <taxon>Eukaryota</taxon>
        <taxon>Viridiplantae</taxon>
        <taxon>Streptophyta</taxon>
        <taxon>Embryophyta</taxon>
        <taxon>Marchantiophyta</taxon>
        <taxon>Marchantiopsida</taxon>
        <taxon>Marchantiidae</taxon>
        <taxon>Marchantiales</taxon>
        <taxon>Ricciaceae</taxon>
        <taxon>Riccia</taxon>
    </lineage>
</organism>
<protein>
    <submittedName>
        <fullName evidence="1">Uncharacterized protein</fullName>
    </submittedName>
</protein>
<comment type="caution">
    <text evidence="1">The sequence shown here is derived from an EMBL/GenBank/DDBJ whole genome shotgun (WGS) entry which is preliminary data.</text>
</comment>
<accession>A0ABD1YYZ3</accession>
<proteinExistence type="predicted"/>
<gene>
    <name evidence="1" type="ORF">R1flu_007088</name>
</gene>
<reference evidence="1 2" key="1">
    <citation type="submission" date="2024-09" db="EMBL/GenBank/DDBJ databases">
        <title>Chromosome-scale assembly of Riccia fluitans.</title>
        <authorList>
            <person name="Paukszto L."/>
            <person name="Sawicki J."/>
            <person name="Karawczyk K."/>
            <person name="Piernik-Szablinska J."/>
            <person name="Szczecinska M."/>
            <person name="Mazdziarz M."/>
        </authorList>
    </citation>
    <scope>NUCLEOTIDE SEQUENCE [LARGE SCALE GENOMIC DNA]</scope>
    <source>
        <strain evidence="1">Rf_01</strain>
        <tissue evidence="1">Aerial parts of the thallus</tissue>
    </source>
</reference>
<keyword evidence="2" id="KW-1185">Reference proteome</keyword>
<name>A0ABD1YYZ3_9MARC</name>
<sequence length="75" mass="8457">MLRNWKIATYNKAARIDEGRTITVDDLQTPGADGRLNSPRSLQACLYLGIDPAEVVHRESSTAPRREKQNYKGKN</sequence>
<dbReference type="AlphaFoldDB" id="A0ABD1YYZ3"/>
<dbReference type="EMBL" id="JBHFFA010000003">
    <property type="protein sequence ID" value="KAL2635609.1"/>
    <property type="molecule type" value="Genomic_DNA"/>
</dbReference>
<dbReference type="Proteomes" id="UP001605036">
    <property type="component" value="Unassembled WGS sequence"/>
</dbReference>
<evidence type="ECO:0000313" key="2">
    <source>
        <dbReference type="Proteomes" id="UP001605036"/>
    </source>
</evidence>